<feature type="active site" evidence="5">
    <location>
        <position position="268"/>
    </location>
</feature>
<evidence type="ECO:0000256" key="5">
    <source>
        <dbReference type="PROSITE-ProRule" id="PRU10007"/>
    </source>
</evidence>
<evidence type="ECO:0000256" key="1">
    <source>
        <dbReference type="ARBA" id="ARBA00009986"/>
    </source>
</evidence>
<comment type="similarity">
    <text evidence="1 6">Belongs to the aldehyde dehydrogenase family.</text>
</comment>
<dbReference type="InterPro" id="IPR029510">
    <property type="entry name" value="Ald_DH_CS_GLU"/>
</dbReference>
<evidence type="ECO:0000256" key="3">
    <source>
        <dbReference type="ARBA" id="ARBA00024226"/>
    </source>
</evidence>
<organism evidence="8 9">
    <name type="scientific">Diplodia intermedia</name>
    <dbReference type="NCBI Taxonomy" id="856260"/>
    <lineage>
        <taxon>Eukaryota</taxon>
        <taxon>Fungi</taxon>
        <taxon>Dikarya</taxon>
        <taxon>Ascomycota</taxon>
        <taxon>Pezizomycotina</taxon>
        <taxon>Dothideomycetes</taxon>
        <taxon>Dothideomycetes incertae sedis</taxon>
        <taxon>Botryosphaeriales</taxon>
        <taxon>Botryosphaeriaceae</taxon>
        <taxon>Diplodia</taxon>
    </lineage>
</organism>
<evidence type="ECO:0000313" key="8">
    <source>
        <dbReference type="EMBL" id="KAL1649166.1"/>
    </source>
</evidence>
<evidence type="ECO:0000256" key="4">
    <source>
        <dbReference type="ARBA" id="ARBA00049194"/>
    </source>
</evidence>
<comment type="catalytic activity">
    <reaction evidence="4">
        <text>an aldehyde + NAD(+) + H2O = a carboxylate + NADH + 2 H(+)</text>
        <dbReference type="Rhea" id="RHEA:16185"/>
        <dbReference type="ChEBI" id="CHEBI:15377"/>
        <dbReference type="ChEBI" id="CHEBI:15378"/>
        <dbReference type="ChEBI" id="CHEBI:17478"/>
        <dbReference type="ChEBI" id="CHEBI:29067"/>
        <dbReference type="ChEBI" id="CHEBI:57540"/>
        <dbReference type="ChEBI" id="CHEBI:57945"/>
        <dbReference type="EC" id="1.2.1.3"/>
    </reaction>
</comment>
<protein>
    <recommendedName>
        <fullName evidence="3">aldehyde dehydrogenase (NAD(+))</fullName>
        <ecNumber evidence="3">1.2.1.3</ecNumber>
    </recommendedName>
</protein>
<dbReference type="InterPro" id="IPR016163">
    <property type="entry name" value="Ald_DH_C"/>
</dbReference>
<evidence type="ECO:0000256" key="2">
    <source>
        <dbReference type="ARBA" id="ARBA00023002"/>
    </source>
</evidence>
<dbReference type="Pfam" id="PF00171">
    <property type="entry name" value="Aldedh"/>
    <property type="match status" value="1"/>
</dbReference>
<dbReference type="Gene3D" id="3.40.605.10">
    <property type="entry name" value="Aldehyde Dehydrogenase, Chain A, domain 1"/>
    <property type="match status" value="1"/>
</dbReference>
<keyword evidence="2 6" id="KW-0560">Oxidoreductase</keyword>
<gene>
    <name evidence="8" type="ORF">SLS58_001740</name>
</gene>
<dbReference type="InterPro" id="IPR016161">
    <property type="entry name" value="Ald_DH/histidinol_DH"/>
</dbReference>
<dbReference type="SUPFAM" id="SSF53720">
    <property type="entry name" value="ALDH-like"/>
    <property type="match status" value="1"/>
</dbReference>
<sequence length="503" mass="52866">MATDGSNGAPEKIETRLFIDGKLADASVQFVESSDKKTFPLFSPSTREHVADVYEATVADTNAAVAAAKAAQPAWAALSPSERGAPMKKLAGLLREPAAQARMASLEAASMGRPTAFYFDADHCAGSFETFAAAGWGEAQGATSLNTPGMLAMTLRQPYGVAAAIIPWNGPAIFFGSKVAPMVAAGNAVVLKSSEKAPLTSAYIATLIARAGFPPGIINVLHGHGPTSGATLSAHTDVRVLSFTGSGRTGRLICQAAAASNLKNVHLELGGKSPALVFADADLDRAAADTQLSMTMNSGQVCMASSRILVHASVADAFKEKFRERYAAVRVGKAEGEDGVDMGPLADAAQFESVGNYIRLAKEAGGTMLLGDDENGEEQEKKKDGFFVNPHIFTDLPEDSQPAREEIFGPVVVIGVFETEEEAVRRANDTEYGLYASVYTKDVSRAVRVAKALESGTVGVNCTSPTMAYDMPFGGYKASGVGREGIKHSLGNFLEEKTVLIKL</sequence>
<dbReference type="InterPro" id="IPR015590">
    <property type="entry name" value="Aldehyde_DH_dom"/>
</dbReference>
<name>A0ABR3U0U5_9PEZI</name>
<dbReference type="InterPro" id="IPR016162">
    <property type="entry name" value="Ald_DH_N"/>
</dbReference>
<accession>A0ABR3U0U5</accession>
<dbReference type="EMBL" id="JAKEKT020000007">
    <property type="protein sequence ID" value="KAL1649166.1"/>
    <property type="molecule type" value="Genomic_DNA"/>
</dbReference>
<evidence type="ECO:0000259" key="7">
    <source>
        <dbReference type="Pfam" id="PF00171"/>
    </source>
</evidence>
<evidence type="ECO:0000313" key="9">
    <source>
        <dbReference type="Proteomes" id="UP001521184"/>
    </source>
</evidence>
<evidence type="ECO:0000256" key="6">
    <source>
        <dbReference type="RuleBase" id="RU003345"/>
    </source>
</evidence>
<feature type="domain" description="Aldehyde dehydrogenase" evidence="7">
    <location>
        <begin position="30"/>
        <end position="499"/>
    </location>
</feature>
<dbReference type="Gene3D" id="3.40.309.10">
    <property type="entry name" value="Aldehyde Dehydrogenase, Chain A, domain 2"/>
    <property type="match status" value="1"/>
</dbReference>
<reference evidence="8 9" key="1">
    <citation type="journal article" date="2023" name="Plant Dis.">
        <title>First Report of Diplodia intermedia Causing Canker and Dieback Diseases on Apple Trees in Canada.</title>
        <authorList>
            <person name="Ellouze W."/>
            <person name="Ilyukhin E."/>
            <person name="Sulman M."/>
            <person name="Ali S."/>
        </authorList>
    </citation>
    <scope>NUCLEOTIDE SEQUENCE [LARGE SCALE GENOMIC DNA]</scope>
    <source>
        <strain evidence="8 9">M45-28</strain>
    </source>
</reference>
<keyword evidence="9" id="KW-1185">Reference proteome</keyword>
<dbReference type="PANTHER" id="PTHR11699">
    <property type="entry name" value="ALDEHYDE DEHYDROGENASE-RELATED"/>
    <property type="match status" value="1"/>
</dbReference>
<dbReference type="EC" id="1.2.1.3" evidence="3"/>
<dbReference type="Proteomes" id="UP001521184">
    <property type="component" value="Unassembled WGS sequence"/>
</dbReference>
<proteinExistence type="inferred from homology"/>
<comment type="caution">
    <text evidence="8">The sequence shown here is derived from an EMBL/GenBank/DDBJ whole genome shotgun (WGS) entry which is preliminary data.</text>
</comment>
<dbReference type="PROSITE" id="PS00687">
    <property type="entry name" value="ALDEHYDE_DEHYDR_GLU"/>
    <property type="match status" value="1"/>
</dbReference>